<dbReference type="Proteomes" id="UP000438106">
    <property type="component" value="Unassembled WGS sequence"/>
</dbReference>
<evidence type="ECO:0000313" key="1">
    <source>
        <dbReference type="EMBL" id="MVT00091.1"/>
    </source>
</evidence>
<dbReference type="EMBL" id="WQRF01000004">
    <property type="protein sequence ID" value="MVT00091.1"/>
    <property type="molecule type" value="Genomic_DNA"/>
</dbReference>
<accession>A0A7X3FSZ7</accession>
<evidence type="ECO:0000313" key="2">
    <source>
        <dbReference type="Proteomes" id="UP000438106"/>
    </source>
</evidence>
<comment type="caution">
    <text evidence="1">The sequence shown here is derived from an EMBL/GenBank/DDBJ whole genome shotgun (WGS) entry which is preliminary data.</text>
</comment>
<protein>
    <recommendedName>
        <fullName evidence="3">Type I secretion protein</fullName>
    </recommendedName>
</protein>
<evidence type="ECO:0008006" key="3">
    <source>
        <dbReference type="Google" id="ProtNLM"/>
    </source>
</evidence>
<dbReference type="RefSeq" id="WP_157290914.1">
    <property type="nucleotide sequence ID" value="NZ_WQRF01000004.1"/>
</dbReference>
<reference evidence="1 2" key="1">
    <citation type="submission" date="2019-12" db="EMBL/GenBank/DDBJ databases">
        <title>Devosia maris sp. nov., isolated from the deep seawater.</title>
        <authorList>
            <person name="Liu Y."/>
        </authorList>
    </citation>
    <scope>NUCLEOTIDE SEQUENCE [LARGE SCALE GENOMIC DNA]</scope>
    <source>
        <strain evidence="1 2">L53-10-65</strain>
    </source>
</reference>
<dbReference type="AlphaFoldDB" id="A0A7X3FSZ7"/>
<proteinExistence type="predicted"/>
<gene>
    <name evidence="1" type="ORF">GO014_13755</name>
</gene>
<sequence>MFFPSDPFSEIVAHFLGYFQIAAEDMKVRLEMALAEHEAEAAPEAPEMQQVAVDMLQVYALGNYVPGVFYAPPEFLIRGEVMFGPTNIGLANTPDFTASELDSPLSQWPAGPGDLVIPLIGIEPGSVIAVISQTIHLSDDDVFIMGTLDEPLTFRSGADTGLLGLQAASNDVLGPIGNGPGISRYDDVPLVMDVVGATAKAHQSNPGTQFEQVESLTGTYVNGKIEEEVPELADALPKHLQDEIEDAPESHSIEVTGEHEAHIQIESDNSQGSVTYNSGGNFLLNEATVLNGGLVGTHFVVGGNFHQLDAIIQTNAFSDIDYVNDDLPLSAKAGGGTNAVNVASFVQETFDTAGDNAEANPGVMPQTWQVTCVSGDVIFLEWMKQLTFMSDADMGVLTASGSDAVVTSGENIGFNGVNFANIGLLFDLILVGGNVFDANVIVQNNILYDNDTVTMLGAGEDGDYPASGELNTSGNLLWNQAVIHNVGATEVKSGISDHYKDAMDGLAGGNKSMPASFYSAEDFEGIAIPRVLYISGSLYDLRYIEQTNILGDSDFVALQKKAFLDGQPVTEWNIDTGSNALVNIAAIKDFDTFGDSIEVGGNHYSDSILIQANILEAQGDGEDDNALVSEVVAFLDHTETLADNPDYSALGDTTHDAAPVDLMQSVLA</sequence>
<organism evidence="1 2">
    <name type="scientific">Devosia marina</name>
    <dbReference type="NCBI Taxonomy" id="2683198"/>
    <lineage>
        <taxon>Bacteria</taxon>
        <taxon>Pseudomonadati</taxon>
        <taxon>Pseudomonadota</taxon>
        <taxon>Alphaproteobacteria</taxon>
        <taxon>Hyphomicrobiales</taxon>
        <taxon>Devosiaceae</taxon>
        <taxon>Devosia</taxon>
    </lineage>
</organism>
<keyword evidence="2" id="KW-1185">Reference proteome</keyword>
<name>A0A7X3FSZ7_9HYPH</name>